<feature type="compositionally biased region" description="Polar residues" evidence="1">
    <location>
        <begin position="19"/>
        <end position="37"/>
    </location>
</feature>
<proteinExistence type="predicted"/>
<feature type="region of interest" description="Disordered" evidence="1">
    <location>
        <begin position="1"/>
        <end position="50"/>
    </location>
</feature>
<dbReference type="EMBL" id="JBHSEU010000010">
    <property type="protein sequence ID" value="MFC4538312.1"/>
    <property type="molecule type" value="Genomic_DNA"/>
</dbReference>
<gene>
    <name evidence="2" type="ORF">ACFO0U_05925</name>
</gene>
<evidence type="ECO:0000256" key="1">
    <source>
        <dbReference type="SAM" id="MobiDB-lite"/>
    </source>
</evidence>
<evidence type="ECO:0000313" key="2">
    <source>
        <dbReference type="EMBL" id="MFC4538312.1"/>
    </source>
</evidence>
<keyword evidence="3" id="KW-1185">Reference proteome</keyword>
<organism evidence="2 3">
    <name type="scientific">Chromohalobacter sarecensis</name>
    <dbReference type="NCBI Taxonomy" id="245294"/>
    <lineage>
        <taxon>Bacteria</taxon>
        <taxon>Pseudomonadati</taxon>
        <taxon>Pseudomonadota</taxon>
        <taxon>Gammaproteobacteria</taxon>
        <taxon>Oceanospirillales</taxon>
        <taxon>Halomonadaceae</taxon>
        <taxon>Chromohalobacter</taxon>
    </lineage>
</organism>
<comment type="caution">
    <text evidence="2">The sequence shown here is derived from an EMBL/GenBank/DDBJ whole genome shotgun (WGS) entry which is preliminary data.</text>
</comment>
<evidence type="ECO:0000313" key="3">
    <source>
        <dbReference type="Proteomes" id="UP001596030"/>
    </source>
</evidence>
<reference evidence="3" key="1">
    <citation type="journal article" date="2019" name="Int. J. Syst. Evol. Microbiol.">
        <title>The Global Catalogue of Microorganisms (GCM) 10K type strain sequencing project: providing services to taxonomists for standard genome sequencing and annotation.</title>
        <authorList>
            <consortium name="The Broad Institute Genomics Platform"/>
            <consortium name="The Broad Institute Genome Sequencing Center for Infectious Disease"/>
            <person name="Wu L."/>
            <person name="Ma J."/>
        </authorList>
    </citation>
    <scope>NUCLEOTIDE SEQUENCE [LARGE SCALE GENOMIC DNA]</scope>
    <source>
        <strain evidence="3">CGMCC 1.12121</strain>
    </source>
</reference>
<name>A0ABV9D005_9GAMM</name>
<protein>
    <submittedName>
        <fullName evidence="2">Uncharacterized protein</fullName>
    </submittedName>
</protein>
<dbReference type="Proteomes" id="UP001596030">
    <property type="component" value="Unassembled WGS sequence"/>
</dbReference>
<sequence>MASQKTQKQLNDRADTLNRNKGTTGQNIKNAKSNGNRGKQIKESRTSNKK</sequence>
<dbReference type="RefSeq" id="WP_246967733.1">
    <property type="nucleotide sequence ID" value="NZ_JAKGAN010000001.1"/>
</dbReference>
<accession>A0ABV9D005</accession>
<feature type="compositionally biased region" description="Basic and acidic residues" evidence="1">
    <location>
        <begin position="40"/>
        <end position="50"/>
    </location>
</feature>